<evidence type="ECO:0000313" key="7">
    <source>
        <dbReference type="Proteomes" id="UP001557470"/>
    </source>
</evidence>
<feature type="region of interest" description="Disordered" evidence="4">
    <location>
        <begin position="31"/>
        <end position="59"/>
    </location>
</feature>
<evidence type="ECO:0000256" key="2">
    <source>
        <dbReference type="ARBA" id="ARBA00023054"/>
    </source>
</evidence>
<dbReference type="Gene3D" id="1.20.5.500">
    <property type="entry name" value="Single helix bin"/>
    <property type="match status" value="1"/>
</dbReference>
<dbReference type="PANTHER" id="PTHR23239:SF358">
    <property type="entry name" value="KERATIN, TYPE I CYTOSKELETAL 18"/>
    <property type="match status" value="1"/>
</dbReference>
<keyword evidence="2 3" id="KW-0175">Coiled coil</keyword>
<keyword evidence="7" id="KW-1185">Reference proteome</keyword>
<feature type="domain" description="IF rod" evidence="5">
    <location>
        <begin position="52"/>
        <end position="363"/>
    </location>
</feature>
<dbReference type="EMBL" id="JAGEUA010000001">
    <property type="protein sequence ID" value="KAL1022112.1"/>
    <property type="molecule type" value="Genomic_DNA"/>
</dbReference>
<organism evidence="6 7">
    <name type="scientific">Umbra pygmaea</name>
    <name type="common">Eastern mudminnow</name>
    <dbReference type="NCBI Taxonomy" id="75934"/>
    <lineage>
        <taxon>Eukaryota</taxon>
        <taxon>Metazoa</taxon>
        <taxon>Chordata</taxon>
        <taxon>Craniata</taxon>
        <taxon>Vertebrata</taxon>
        <taxon>Euteleostomi</taxon>
        <taxon>Actinopterygii</taxon>
        <taxon>Neopterygii</taxon>
        <taxon>Teleostei</taxon>
        <taxon>Protacanthopterygii</taxon>
        <taxon>Esociformes</taxon>
        <taxon>Umbridae</taxon>
        <taxon>Umbra</taxon>
    </lineage>
</organism>
<protein>
    <recommendedName>
        <fullName evidence="5">IF rod domain-containing protein</fullName>
    </recommendedName>
</protein>
<evidence type="ECO:0000256" key="4">
    <source>
        <dbReference type="SAM" id="MobiDB-lite"/>
    </source>
</evidence>
<accession>A0ABD0XNN1</accession>
<dbReference type="Proteomes" id="UP001557470">
    <property type="component" value="Unassembled WGS sequence"/>
</dbReference>
<reference evidence="6 7" key="1">
    <citation type="submission" date="2024-06" db="EMBL/GenBank/DDBJ databases">
        <authorList>
            <person name="Pan Q."/>
            <person name="Wen M."/>
            <person name="Jouanno E."/>
            <person name="Zahm M."/>
            <person name="Klopp C."/>
            <person name="Cabau C."/>
            <person name="Louis A."/>
            <person name="Berthelot C."/>
            <person name="Parey E."/>
            <person name="Roest Crollius H."/>
            <person name="Montfort J."/>
            <person name="Robinson-Rechavi M."/>
            <person name="Bouchez O."/>
            <person name="Lampietro C."/>
            <person name="Lopez Roques C."/>
            <person name="Donnadieu C."/>
            <person name="Postlethwait J."/>
            <person name="Bobe J."/>
            <person name="Verreycken H."/>
            <person name="Guiguen Y."/>
        </authorList>
    </citation>
    <scope>NUCLEOTIDE SEQUENCE [LARGE SCALE GENOMIC DNA]</scope>
    <source>
        <strain evidence="6">Up_M1</strain>
        <tissue evidence="6">Testis</tissue>
    </source>
</reference>
<dbReference type="Gene3D" id="1.20.5.1160">
    <property type="entry name" value="Vasodilator-stimulated phosphoprotein"/>
    <property type="match status" value="1"/>
</dbReference>
<name>A0ABD0XNN1_UMBPY</name>
<evidence type="ECO:0000313" key="6">
    <source>
        <dbReference type="EMBL" id="KAL1022112.1"/>
    </source>
</evidence>
<dbReference type="InterPro" id="IPR002957">
    <property type="entry name" value="Keratin_I"/>
</dbReference>
<sequence length="369" mass="42681">MSRNSAVSMFGGAGGRGSRVSVASLEGLRNVMRSDPEDARQSSLSLASAPNDKKTTKDLRDRLSGYLNRVEKLKKDNKDLEDQIQDILDKRGDPNARNWDEVEKPLSELRKKLRDMTLNNARLLLQIENTKLANEDFKNKLESENQGKKTVERDLKDLKKMTDSNNLNRMQLESQIKSVNDELALLKKEHMDEVYELCKKIKNSNVIVEFDSKDSNLSDTLNKMRAQYEKLAEKSLKDTEELYNSKIEPIKVKLVQNTDAVQSGKNELKEKRKQKQNLEIEIQGVLNKIRSLEEMLRDSNGRSNHEMTRLNKIIRQLEAELEQLKTQVEKQVEDYQDLLHIKTKLENEIKNYRHLIQNFVSDDRVTPAS</sequence>
<dbReference type="PROSITE" id="PS51842">
    <property type="entry name" value="IF_ROD_2"/>
    <property type="match status" value="1"/>
</dbReference>
<dbReference type="SUPFAM" id="SSF64593">
    <property type="entry name" value="Intermediate filament protein, coiled coil region"/>
    <property type="match status" value="1"/>
</dbReference>
<comment type="caution">
    <text evidence="6">The sequence shown here is derived from an EMBL/GenBank/DDBJ whole genome shotgun (WGS) entry which is preliminary data.</text>
</comment>
<evidence type="ECO:0000259" key="5">
    <source>
        <dbReference type="PROSITE" id="PS51842"/>
    </source>
</evidence>
<evidence type="ECO:0000256" key="1">
    <source>
        <dbReference type="ARBA" id="ARBA00022754"/>
    </source>
</evidence>
<dbReference type="Pfam" id="PF00038">
    <property type="entry name" value="Filament"/>
    <property type="match status" value="1"/>
</dbReference>
<dbReference type="PRINTS" id="PR01248">
    <property type="entry name" value="TYPE1KERATIN"/>
</dbReference>
<dbReference type="SMART" id="SM01391">
    <property type="entry name" value="Filament"/>
    <property type="match status" value="1"/>
</dbReference>
<proteinExistence type="predicted"/>
<dbReference type="Gene3D" id="1.20.5.170">
    <property type="match status" value="1"/>
</dbReference>
<evidence type="ECO:0000256" key="3">
    <source>
        <dbReference type="SAM" id="Coils"/>
    </source>
</evidence>
<dbReference type="PANTHER" id="PTHR23239">
    <property type="entry name" value="INTERMEDIATE FILAMENT"/>
    <property type="match status" value="1"/>
</dbReference>
<dbReference type="GO" id="GO:0005882">
    <property type="term" value="C:intermediate filament"/>
    <property type="evidence" value="ECO:0007669"/>
    <property type="project" value="UniProtKB-KW"/>
</dbReference>
<feature type="coiled-coil region" evidence="3">
    <location>
        <begin position="261"/>
        <end position="362"/>
    </location>
</feature>
<dbReference type="InterPro" id="IPR039008">
    <property type="entry name" value="IF_rod_dom"/>
</dbReference>
<gene>
    <name evidence="6" type="ORF">UPYG_G00022320</name>
</gene>
<keyword evidence="1" id="KW-0403">Intermediate filament</keyword>
<dbReference type="AlphaFoldDB" id="A0ABD0XNN1"/>